<reference evidence="2" key="1">
    <citation type="submission" date="2024-05" db="EMBL/GenBank/DDBJ databases">
        <title>Alkalihalobacillus sp. strain MEB203 novel alkaliphilic bacterium from Lonar Lake, India.</title>
        <authorList>
            <person name="Joshi A."/>
            <person name="Thite S."/>
            <person name="Mengade P."/>
        </authorList>
    </citation>
    <scope>NUCLEOTIDE SEQUENCE</scope>
    <source>
        <strain evidence="2">MEB 203</strain>
    </source>
</reference>
<keyword evidence="1" id="KW-0812">Transmembrane</keyword>
<dbReference type="EMBL" id="JAOTPO010000010">
    <property type="protein sequence ID" value="MDE5414722.1"/>
    <property type="molecule type" value="Genomic_DNA"/>
</dbReference>
<protein>
    <recommendedName>
        <fullName evidence="4">LITAF domain-containing protein</fullName>
    </recommendedName>
</protein>
<comment type="caution">
    <text evidence="2">The sequence shown here is derived from an EMBL/GenBank/DDBJ whole genome shotgun (WGS) entry which is preliminary data.</text>
</comment>
<keyword evidence="1" id="KW-1133">Transmembrane helix</keyword>
<name>A0ABT5VHB5_9BACI</name>
<dbReference type="Proteomes" id="UP001148125">
    <property type="component" value="Unassembled WGS sequence"/>
</dbReference>
<gene>
    <name evidence="2" type="ORF">N7Z68_15185</name>
</gene>
<feature type="transmembrane region" description="Helical" evidence="1">
    <location>
        <begin position="22"/>
        <end position="55"/>
    </location>
</feature>
<organism evidence="2 3">
    <name type="scientific">Alkalihalobacterium chitinilyticum</name>
    <dbReference type="NCBI Taxonomy" id="2980103"/>
    <lineage>
        <taxon>Bacteria</taxon>
        <taxon>Bacillati</taxon>
        <taxon>Bacillota</taxon>
        <taxon>Bacilli</taxon>
        <taxon>Bacillales</taxon>
        <taxon>Bacillaceae</taxon>
        <taxon>Alkalihalobacterium</taxon>
    </lineage>
</organism>
<dbReference type="RefSeq" id="WP_275119327.1">
    <property type="nucleotide sequence ID" value="NZ_JAOTPO010000010.1"/>
</dbReference>
<keyword evidence="1" id="KW-0472">Membrane</keyword>
<keyword evidence="3" id="KW-1185">Reference proteome</keyword>
<proteinExistence type="predicted"/>
<sequence>MTNPSCTKCNSEETVVMNKWQYFFFLSTLPIIVSLIFSYIFHPILLTFILFVFVVNMRIAKKKTPYVICRNCKQVQQGSGNKTLRS</sequence>
<evidence type="ECO:0008006" key="4">
    <source>
        <dbReference type="Google" id="ProtNLM"/>
    </source>
</evidence>
<accession>A0ABT5VHB5</accession>
<evidence type="ECO:0000313" key="3">
    <source>
        <dbReference type="Proteomes" id="UP001148125"/>
    </source>
</evidence>
<evidence type="ECO:0000313" key="2">
    <source>
        <dbReference type="EMBL" id="MDE5414722.1"/>
    </source>
</evidence>
<evidence type="ECO:0000256" key="1">
    <source>
        <dbReference type="SAM" id="Phobius"/>
    </source>
</evidence>